<evidence type="ECO:0000313" key="2">
    <source>
        <dbReference type="Proteomes" id="UP001469553"/>
    </source>
</evidence>
<dbReference type="EMBL" id="JAHRIP010038904">
    <property type="protein sequence ID" value="MEQ2295707.1"/>
    <property type="molecule type" value="Genomic_DNA"/>
</dbReference>
<name>A0ABV0YPC2_9TELE</name>
<accession>A0ABV0YPC2</accession>
<sequence length="127" mass="14308">MFFVSDSKQSTLPSHSVENSTSTHVYLKIKIKQPSTFSYYLVQNPDSETGSISRAFRLNFTPSVGSHAGRLEVQRLATLSPLGFRLFPGAHSIHQTPPLLSHRERAALKPTLSFGQSERLFSYRSRR</sequence>
<organism evidence="1 2">
    <name type="scientific">Ameca splendens</name>
    <dbReference type="NCBI Taxonomy" id="208324"/>
    <lineage>
        <taxon>Eukaryota</taxon>
        <taxon>Metazoa</taxon>
        <taxon>Chordata</taxon>
        <taxon>Craniata</taxon>
        <taxon>Vertebrata</taxon>
        <taxon>Euteleostomi</taxon>
        <taxon>Actinopterygii</taxon>
        <taxon>Neopterygii</taxon>
        <taxon>Teleostei</taxon>
        <taxon>Neoteleostei</taxon>
        <taxon>Acanthomorphata</taxon>
        <taxon>Ovalentaria</taxon>
        <taxon>Atherinomorphae</taxon>
        <taxon>Cyprinodontiformes</taxon>
        <taxon>Goodeidae</taxon>
        <taxon>Ameca</taxon>
    </lineage>
</organism>
<keyword evidence="2" id="KW-1185">Reference proteome</keyword>
<comment type="caution">
    <text evidence="1">The sequence shown here is derived from an EMBL/GenBank/DDBJ whole genome shotgun (WGS) entry which is preliminary data.</text>
</comment>
<gene>
    <name evidence="1" type="ORF">AMECASPLE_017239</name>
</gene>
<proteinExistence type="predicted"/>
<dbReference type="Proteomes" id="UP001469553">
    <property type="component" value="Unassembled WGS sequence"/>
</dbReference>
<protein>
    <submittedName>
        <fullName evidence="1">Uncharacterized protein</fullName>
    </submittedName>
</protein>
<evidence type="ECO:0000313" key="1">
    <source>
        <dbReference type="EMBL" id="MEQ2295707.1"/>
    </source>
</evidence>
<reference evidence="1 2" key="1">
    <citation type="submission" date="2021-06" db="EMBL/GenBank/DDBJ databases">
        <authorList>
            <person name="Palmer J.M."/>
        </authorList>
    </citation>
    <scope>NUCLEOTIDE SEQUENCE [LARGE SCALE GENOMIC DNA]</scope>
    <source>
        <strain evidence="1 2">AS_MEX2019</strain>
        <tissue evidence="1">Muscle</tissue>
    </source>
</reference>